<organism evidence="1 2">
    <name type="scientific">Cylindrotheca closterium</name>
    <dbReference type="NCBI Taxonomy" id="2856"/>
    <lineage>
        <taxon>Eukaryota</taxon>
        <taxon>Sar</taxon>
        <taxon>Stramenopiles</taxon>
        <taxon>Ochrophyta</taxon>
        <taxon>Bacillariophyta</taxon>
        <taxon>Bacillariophyceae</taxon>
        <taxon>Bacillariophycidae</taxon>
        <taxon>Bacillariales</taxon>
        <taxon>Bacillariaceae</taxon>
        <taxon>Cylindrotheca</taxon>
    </lineage>
</organism>
<reference evidence="1" key="1">
    <citation type="submission" date="2023-08" db="EMBL/GenBank/DDBJ databases">
        <authorList>
            <person name="Audoor S."/>
            <person name="Bilcke G."/>
        </authorList>
    </citation>
    <scope>NUCLEOTIDE SEQUENCE</scope>
</reference>
<keyword evidence="2" id="KW-1185">Reference proteome</keyword>
<name>A0AAD2JIC7_9STRA</name>
<dbReference type="EMBL" id="CAKOGP040001836">
    <property type="protein sequence ID" value="CAJ1953705.1"/>
    <property type="molecule type" value="Genomic_DNA"/>
</dbReference>
<dbReference type="PANTHER" id="PTHR11012:SF30">
    <property type="entry name" value="PROTEIN KINASE-LIKE DOMAIN-CONTAINING"/>
    <property type="match status" value="1"/>
</dbReference>
<sequence length="403" mass="45717">MHELLPILRQVFPAASAYDTLSSVTQANAEGFRVQFEEEDHVGINDVFIKKVDASTYASKSWPDFRRTLMYLRTEVLFYKKLLPDLKERGFHATPDILLADFDLKGLIDEDEKATDQSKPEPENWIVEGKGGHIIMEAIGNPYYQDSPITLEQAKATLSAVAGLHAAAWEDKELLAKADKWLSRGSYHLKTRNVKELAGMEQSWEHFRSNFGESDPALFDRCSDIGKRIKDLAEYISDEVSPGPTDRYATLSHGDFKAMNCFLPRESMARGVILVDFASTGVGLGMSDVAMHIHHAIKTEDLAKGGEEELFDHYLDQLNMQLGPDKAYPKDVALRHYRLACADYFRFLLGRFWKSATPETFEKRKNSKNTVLMNRNLESAMAFLDRVEKHVTEIEKERSACPL</sequence>
<proteinExistence type="predicted"/>
<dbReference type="Proteomes" id="UP001295423">
    <property type="component" value="Unassembled WGS sequence"/>
</dbReference>
<dbReference type="Pfam" id="PF02958">
    <property type="entry name" value="EcKL"/>
    <property type="match status" value="1"/>
</dbReference>
<dbReference type="Gene3D" id="3.90.1200.10">
    <property type="match status" value="1"/>
</dbReference>
<dbReference type="InterPro" id="IPR004119">
    <property type="entry name" value="EcKL"/>
</dbReference>
<dbReference type="AlphaFoldDB" id="A0AAD2JIC7"/>
<evidence type="ECO:0000313" key="1">
    <source>
        <dbReference type="EMBL" id="CAJ1953705.1"/>
    </source>
</evidence>
<evidence type="ECO:0000313" key="2">
    <source>
        <dbReference type="Proteomes" id="UP001295423"/>
    </source>
</evidence>
<dbReference type="SUPFAM" id="SSF56112">
    <property type="entry name" value="Protein kinase-like (PK-like)"/>
    <property type="match status" value="1"/>
</dbReference>
<dbReference type="PANTHER" id="PTHR11012">
    <property type="entry name" value="PROTEIN KINASE-LIKE DOMAIN-CONTAINING"/>
    <property type="match status" value="1"/>
</dbReference>
<accession>A0AAD2JIC7</accession>
<gene>
    <name evidence="1" type="ORF">CYCCA115_LOCUS14308</name>
</gene>
<dbReference type="InterPro" id="IPR011009">
    <property type="entry name" value="Kinase-like_dom_sf"/>
</dbReference>
<comment type="caution">
    <text evidence="1">The sequence shown here is derived from an EMBL/GenBank/DDBJ whole genome shotgun (WGS) entry which is preliminary data.</text>
</comment>
<evidence type="ECO:0008006" key="3">
    <source>
        <dbReference type="Google" id="ProtNLM"/>
    </source>
</evidence>
<protein>
    <recommendedName>
        <fullName evidence="3">CHK kinase-like domain-containing protein</fullName>
    </recommendedName>
</protein>